<evidence type="ECO:0000313" key="1">
    <source>
        <dbReference type="EMBL" id="GAG80403.1"/>
    </source>
</evidence>
<comment type="caution">
    <text evidence="1">The sequence shown here is derived from an EMBL/GenBank/DDBJ whole genome shotgun (WGS) entry which is preliminary data.</text>
</comment>
<sequence length="62" mass="7494">MEYPCNCPEMKYMMDHNDVFRKEDSHWILAWMELDKTDKGTNIERFGIKFHNCMFCGKKIEG</sequence>
<accession>X1B8D5</accession>
<name>X1B8D5_9ZZZZ</name>
<organism evidence="1">
    <name type="scientific">marine sediment metagenome</name>
    <dbReference type="NCBI Taxonomy" id="412755"/>
    <lineage>
        <taxon>unclassified sequences</taxon>
        <taxon>metagenomes</taxon>
        <taxon>ecological metagenomes</taxon>
    </lineage>
</organism>
<proteinExistence type="predicted"/>
<protein>
    <submittedName>
        <fullName evidence="1">Uncharacterized protein</fullName>
    </submittedName>
</protein>
<dbReference type="EMBL" id="BART01016336">
    <property type="protein sequence ID" value="GAG80403.1"/>
    <property type="molecule type" value="Genomic_DNA"/>
</dbReference>
<dbReference type="AlphaFoldDB" id="X1B8D5"/>
<reference evidence="1" key="1">
    <citation type="journal article" date="2014" name="Front. Microbiol.">
        <title>High frequency of phylogenetically diverse reductive dehalogenase-homologous genes in deep subseafloor sedimentary metagenomes.</title>
        <authorList>
            <person name="Kawai M."/>
            <person name="Futagami T."/>
            <person name="Toyoda A."/>
            <person name="Takaki Y."/>
            <person name="Nishi S."/>
            <person name="Hori S."/>
            <person name="Arai W."/>
            <person name="Tsubouchi T."/>
            <person name="Morono Y."/>
            <person name="Uchiyama I."/>
            <person name="Ito T."/>
            <person name="Fujiyama A."/>
            <person name="Inagaki F."/>
            <person name="Takami H."/>
        </authorList>
    </citation>
    <scope>NUCLEOTIDE SEQUENCE</scope>
    <source>
        <strain evidence="1">Expedition CK06-06</strain>
    </source>
</reference>
<gene>
    <name evidence="1" type="ORF">S01H4_31448</name>
</gene>